<evidence type="ECO:0000313" key="3">
    <source>
        <dbReference type="Proteomes" id="UP000008281"/>
    </source>
</evidence>
<dbReference type="Proteomes" id="UP000008281">
    <property type="component" value="Unassembled WGS sequence"/>
</dbReference>
<reference evidence="2" key="1">
    <citation type="submission" date="2007-07" db="EMBL/GenBank/DDBJ databases">
        <title>PCAP assembly of the Caenorhabditis remanei genome.</title>
        <authorList>
            <consortium name="The Caenorhabditis remanei Sequencing Consortium"/>
            <person name="Wilson R.K."/>
        </authorList>
    </citation>
    <scope>NUCLEOTIDE SEQUENCE [LARGE SCALE GENOMIC DNA]</scope>
    <source>
        <strain evidence="2">PB4641</strain>
    </source>
</reference>
<keyword evidence="1" id="KW-0472">Membrane</keyword>
<dbReference type="HOGENOM" id="CLU_1148079_0_0_1"/>
<accession>E3M291</accession>
<sequence length="291" mass="32387">MIRFLTPVAEKSDSLYTQQSSVSGEPFRKPTSLLNMFALIPLALLHTVNGTVPRWFFIPNFPILFPAIGYTPLETNSLMRNVVGYGSTCDAQAENKIAQCSEELTNMGVFSALSGKQTTLSDMKTHSQLHFVQMCGAYQRYNSCLGGSYIKQACYPHEPLKSRFSVVDSVLEYVCGEGYQSMLNNWNCYLSVADSREIALCEASFTQLAKNTEQMYNDYSSGAGACFALQSYTDCIRPAIETTCGLGSFLTVIQAVERPIQIYLPFCTLSSSMISFVPSLIMSFVFFILYF</sequence>
<protein>
    <recommendedName>
        <fullName evidence="4">DUF19 domain-containing protein</fullName>
    </recommendedName>
</protein>
<dbReference type="EMBL" id="DS268422">
    <property type="protein sequence ID" value="EFO89756.1"/>
    <property type="molecule type" value="Genomic_DNA"/>
</dbReference>
<evidence type="ECO:0000313" key="2">
    <source>
        <dbReference type="EMBL" id="EFO89756.1"/>
    </source>
</evidence>
<dbReference type="InParanoid" id="E3M291"/>
<dbReference type="AlphaFoldDB" id="E3M291"/>
<evidence type="ECO:0008006" key="4">
    <source>
        <dbReference type="Google" id="ProtNLM"/>
    </source>
</evidence>
<feature type="transmembrane region" description="Helical" evidence="1">
    <location>
        <begin position="262"/>
        <end position="290"/>
    </location>
</feature>
<evidence type="ECO:0000256" key="1">
    <source>
        <dbReference type="SAM" id="Phobius"/>
    </source>
</evidence>
<keyword evidence="1" id="KW-0812">Transmembrane</keyword>
<dbReference type="PANTHER" id="PTHR37431">
    <property type="entry name" value="PROTEIN CBG06927"/>
    <property type="match status" value="1"/>
</dbReference>
<proteinExistence type="predicted"/>
<name>E3M291_CAERE</name>
<dbReference type="FunCoup" id="E3M291">
    <property type="interactions" value="7"/>
</dbReference>
<dbReference type="eggNOG" id="ENOG502TGXY">
    <property type="taxonomic scope" value="Eukaryota"/>
</dbReference>
<keyword evidence="3" id="KW-1185">Reference proteome</keyword>
<gene>
    <name evidence="2" type="ORF">CRE_07526</name>
</gene>
<keyword evidence="1" id="KW-1133">Transmembrane helix</keyword>
<dbReference type="OMA" id="MYNDYSS"/>
<dbReference type="OrthoDB" id="5913413at2759"/>
<dbReference type="PANTHER" id="PTHR37431:SF1">
    <property type="entry name" value="DUF725 DOMAIN-CONTAINING PROTEIN"/>
    <property type="match status" value="1"/>
</dbReference>
<organism evidence="3">
    <name type="scientific">Caenorhabditis remanei</name>
    <name type="common">Caenorhabditis vulgaris</name>
    <dbReference type="NCBI Taxonomy" id="31234"/>
    <lineage>
        <taxon>Eukaryota</taxon>
        <taxon>Metazoa</taxon>
        <taxon>Ecdysozoa</taxon>
        <taxon>Nematoda</taxon>
        <taxon>Chromadorea</taxon>
        <taxon>Rhabditida</taxon>
        <taxon>Rhabditina</taxon>
        <taxon>Rhabditomorpha</taxon>
        <taxon>Rhabditoidea</taxon>
        <taxon>Rhabditidae</taxon>
        <taxon>Peloderinae</taxon>
        <taxon>Caenorhabditis</taxon>
    </lineage>
</organism>